<feature type="region of interest" description="Disordered" evidence="1">
    <location>
        <begin position="781"/>
        <end position="861"/>
    </location>
</feature>
<dbReference type="EMBL" id="MIGC01000118">
    <property type="protein sequence ID" value="PHJ25855.1"/>
    <property type="molecule type" value="Genomic_DNA"/>
</dbReference>
<feature type="region of interest" description="Disordered" evidence="1">
    <location>
        <begin position="207"/>
        <end position="234"/>
    </location>
</feature>
<protein>
    <submittedName>
        <fullName evidence="2">Uncharacterized protein</fullName>
    </submittedName>
</protein>
<feature type="region of interest" description="Disordered" evidence="1">
    <location>
        <begin position="1396"/>
        <end position="1415"/>
    </location>
</feature>
<reference evidence="2 3" key="1">
    <citation type="journal article" date="2017" name="Int. J. Parasitol.">
        <title>The genome of the protozoan parasite Cystoisospora suis and a reverse vaccinology approach to identify vaccine candidates.</title>
        <authorList>
            <person name="Palmieri N."/>
            <person name="Shrestha A."/>
            <person name="Ruttkowski B."/>
            <person name="Beck T."/>
            <person name="Vogl C."/>
            <person name="Tomley F."/>
            <person name="Blake D.P."/>
            <person name="Joachim A."/>
        </authorList>
    </citation>
    <scope>NUCLEOTIDE SEQUENCE [LARGE SCALE GENOMIC DNA]</scope>
    <source>
        <strain evidence="2 3">Wien I</strain>
    </source>
</reference>
<evidence type="ECO:0000313" key="2">
    <source>
        <dbReference type="EMBL" id="PHJ25855.1"/>
    </source>
</evidence>
<evidence type="ECO:0000313" key="3">
    <source>
        <dbReference type="Proteomes" id="UP000221165"/>
    </source>
</evidence>
<feature type="region of interest" description="Disordered" evidence="1">
    <location>
        <begin position="882"/>
        <end position="914"/>
    </location>
</feature>
<feature type="compositionally biased region" description="Basic and acidic residues" evidence="1">
    <location>
        <begin position="433"/>
        <end position="449"/>
    </location>
</feature>
<keyword evidence="3" id="KW-1185">Reference proteome</keyword>
<proteinExistence type="predicted"/>
<organism evidence="2 3">
    <name type="scientific">Cystoisospora suis</name>
    <dbReference type="NCBI Taxonomy" id="483139"/>
    <lineage>
        <taxon>Eukaryota</taxon>
        <taxon>Sar</taxon>
        <taxon>Alveolata</taxon>
        <taxon>Apicomplexa</taxon>
        <taxon>Conoidasida</taxon>
        <taxon>Coccidia</taxon>
        <taxon>Eucoccidiorida</taxon>
        <taxon>Eimeriorina</taxon>
        <taxon>Sarcocystidae</taxon>
        <taxon>Cystoisospora</taxon>
    </lineage>
</organism>
<feature type="compositionally biased region" description="Acidic residues" evidence="1">
    <location>
        <begin position="150"/>
        <end position="159"/>
    </location>
</feature>
<feature type="compositionally biased region" description="Basic and acidic residues" evidence="1">
    <location>
        <begin position="1"/>
        <end position="11"/>
    </location>
</feature>
<name>A0A2C6LGY7_9APIC</name>
<feature type="region of interest" description="Disordered" evidence="1">
    <location>
        <begin position="1028"/>
        <end position="1074"/>
    </location>
</feature>
<sequence>METPPRREPARKAKGRGGGVKNEVEDTKRSTAMEYEELVAGLTPPQGRFVASAFDIASQFSNQQAAQHQAQQVQGGRMLAAEWAPTLHMLQRLGLEKPKQHTSSSIVDSWIGIGGCGGSQGAGGDREAATLDTAESRLFSQCLQALEEDISFWEGENGETPDMRGERSGESHHGSSSSSHNSTGRILQQLGKGRLIQKGGHLFSSLDADPEVYTSSSEDDEGGGTSCSGGGSHKKISQVSRHRFAAPVLPLRHALRFLRSQQRDSLRTQHLLSEWREGDGCLSDLQKVLAYWGPDGVYSVAKAAQKMKTDMLAINPLQAKHITNVLQQLDEVSTCKSRRREFRQWALAAQNILAGGGGGKGDNECPFPLSLEALFVLAEESTGRWFEGLPSIAVRSLLDDSERREVIKRLEILQGKYKDTDTMKGKSKGSKGLRGDRAQQQQHHEELKQVESQALQPPPCFSSHGNDTLRCTECAFWLVQLQQLQQIQREGTCGLLAQAPKTHFVRFMLVMQRHRQQLPALANWACQLAEGLHEDGFKVRWLHDDGGKGPDEEKKTTKFYAGHLGAMHSTVWGGAFCSSRQTHELLFWIRQLGPFRPLQLSENLSLRSHERKALMQRREQLLSTRRCLYSLPSFVEPERDASLEEGKKKGRAAKVSLSAYSYSLLSGGEGDSMQIHTDADSTETEGEVEERRKIAAARRRCELKKMSKVGKSPGALSREGHRKRSALIESESHTPFNAGDSLEGKLQSCHEDSLDLGKGLFYLGSGFAHLNTSWSYKPPKRRLTAMPAPSAATASGSSANSEHGRGRLSEKKNRSGKNAQLSQDGGEEAEGDKQREESGPRGQGPAAASWTVETSSSDESVRAFVSDDAKYRRSFRAWRRRVNRRGPPKISRTTMQERPARQGTSGLTTSDSHEMEEPWQGHVLDAFLARLGSISVGRYVHLATAAARAAAIMAASSRRKKGSRHRKRQLGSTGPTADTFISSEQRAAQERLAHLQPRQLWRGNTEGSYPGSMGGCYGLVAEPKKVSRLERKHRVRSVEPSWDLQQQEKRCKRGSQGNKQGGGTNREASGDHSYPYGMVATGRWGGVKRSTKSREVQLVCLDESEVYRRLGKTKLYQQKLHGLEDKLSGRREYYAVVDEENKKILMIPGGSLVFFLTETRRQSQEDYLCRLFADIRRQMRGTFLQCLLAKRRNARNVLLMNAMLWQNQLKHVHKARLCLLLGGYWRDAAFAAGDAPLTEQQLLDDFVAVNNMVLADVTRAREPQRNEGSSARNVGCRLIEAIRSRWVEAGTASFPDSGWRASQEDDSGVASAAADMQLPAGIVERIDEAAGEAAGVAAAAVACADRNARDMLRRHMLPRLLLRYIQHIFPLFVQVYLTARSQFALQKSEEQEFSRRVRQVGSSSTGSGAKATAGGFSGDVLRSQYDEFARHAASQNPLNSDDSTNAFTFESQMKEMLPPYNATAVTPAELFNVSDLFPLRLLQEAAGENDSFSAAPFEPFVKGGNSGLKVDLIALEESWGRFAVDLARHIGQARRAHRDGEADGGNRLFGTLSVDELAKFVKVVRVLAGLFSRQNKTFFGVKGLGSAFKVYVGRAKDRNNGGSSFEVLPSPVLRWIARTFLQQDEQEQLFLSRENQTKLLATLLWLCASTSPEWRFDFESLLVHEWRGRYDTNFEACASLIGLKHTGDRSKRFEYRLQLPCPLTESDRDTATRAYAPIHSLFADDKKKRRRGH</sequence>
<feature type="region of interest" description="Disordered" evidence="1">
    <location>
        <begin position="1"/>
        <end position="27"/>
    </location>
</feature>
<feature type="compositionally biased region" description="Low complexity" evidence="1">
    <location>
        <begin position="1401"/>
        <end position="1414"/>
    </location>
</feature>
<feature type="compositionally biased region" description="Polar residues" evidence="1">
    <location>
        <begin position="970"/>
        <end position="981"/>
    </location>
</feature>
<dbReference type="OrthoDB" id="330851at2759"/>
<feature type="compositionally biased region" description="Basic residues" evidence="1">
    <location>
        <begin position="957"/>
        <end position="969"/>
    </location>
</feature>
<feature type="region of interest" description="Disordered" evidence="1">
    <location>
        <begin position="705"/>
        <end position="739"/>
    </location>
</feature>
<feature type="compositionally biased region" description="Basic and acidic residues" evidence="1">
    <location>
        <begin position="161"/>
        <end position="173"/>
    </location>
</feature>
<feature type="region of interest" description="Disordered" evidence="1">
    <location>
        <begin position="150"/>
        <end position="184"/>
    </location>
</feature>
<gene>
    <name evidence="2" type="ORF">CSUI_000290</name>
</gene>
<dbReference type="GeneID" id="94423735"/>
<feature type="region of interest" description="Disordered" evidence="1">
    <location>
        <begin position="420"/>
        <end position="461"/>
    </location>
</feature>
<evidence type="ECO:0000256" key="1">
    <source>
        <dbReference type="SAM" id="MobiDB-lite"/>
    </source>
</evidence>
<dbReference type="Proteomes" id="UP000221165">
    <property type="component" value="Unassembled WGS sequence"/>
</dbReference>
<feature type="region of interest" description="Disordered" evidence="1">
    <location>
        <begin position="955"/>
        <end position="981"/>
    </location>
</feature>
<feature type="compositionally biased region" description="Low complexity" evidence="1">
    <location>
        <begin position="788"/>
        <end position="801"/>
    </location>
</feature>
<dbReference type="VEuPathDB" id="ToxoDB:CSUI_000290"/>
<accession>A0A2C6LGY7</accession>
<feature type="compositionally biased region" description="Basic and acidic residues" evidence="1">
    <location>
        <begin position="802"/>
        <end position="813"/>
    </location>
</feature>
<feature type="compositionally biased region" description="Polar residues" evidence="1">
    <location>
        <begin position="891"/>
        <end position="910"/>
    </location>
</feature>
<comment type="caution">
    <text evidence="2">The sequence shown here is derived from an EMBL/GenBank/DDBJ whole genome shotgun (WGS) entry which is preliminary data.</text>
</comment>
<dbReference type="RefSeq" id="XP_067927501.1">
    <property type="nucleotide sequence ID" value="XM_068060524.1"/>
</dbReference>